<reference evidence="2" key="1">
    <citation type="submission" date="2015-05" db="EMBL/GenBank/DDBJ databases">
        <authorList>
            <person name="Collingro A."/>
        </authorList>
    </citation>
    <scope>NUCLEOTIDE SEQUENCE [LARGE SCALE GENOMIC DNA]</scope>
    <source>
        <strain evidence="2">Ps</strain>
    </source>
</reference>
<dbReference type="Proteomes" id="UP000242141">
    <property type="component" value="Unassembled WGS sequence"/>
</dbReference>
<gene>
    <name evidence="1" type="ORF">HEPPS_01620</name>
</gene>
<accession>A0A0G7ZLB7</accession>
<evidence type="ECO:0000313" key="2">
    <source>
        <dbReference type="Proteomes" id="UP000242141"/>
    </source>
</evidence>
<keyword evidence="2" id="KW-1185">Reference proteome</keyword>
<dbReference type="EMBL" id="CWGI01000001">
    <property type="protein sequence ID" value="CRX36962.1"/>
    <property type="molecule type" value="Genomic_DNA"/>
</dbReference>
<name>A0A0G7ZLB7_9MOLU</name>
<dbReference type="AlphaFoldDB" id="A0A0G7ZLB7"/>
<sequence>MKFNLSICLTLYNPDKTELENYLKSFNKINQKIKKEYPKKINNLINFYLISDNPNLDQEKVFSNIKEEFLKIENLTYFKATKNLKRINQVINKADKISGKFVCMCDPDDIILVDETIYIALEMDNLNEKSFIIHAYRKARTIQKIIWENLENIDYSKFFKPTSFNPNTIYPNYFLKKLQEEKWNFPFLQWSDDALAIKSRYYDLIYVYLPNFAPYLNNPGAGVSISKKDHYDIEYYNASFSLVKFLGKSTDRLDKIIINDKPNKFFVRNVYNDLFFFKTNRFNKTWKFIKFLIIIDRKISKKYIPYTFSKNTFWFKVGLTISLFLKIKF</sequence>
<protein>
    <submittedName>
        <fullName evidence="1">Uncharacterized protein</fullName>
    </submittedName>
</protein>
<organism evidence="1 2">
    <name type="scientific">Candidatus Hepatoplasma crinochetorum</name>
    <dbReference type="NCBI Taxonomy" id="295596"/>
    <lineage>
        <taxon>Bacteria</taxon>
        <taxon>Bacillati</taxon>
        <taxon>Mycoplasmatota</taxon>
        <taxon>Mollicutes</taxon>
        <taxon>Candidatus Hepatoplasmataceae</taxon>
        <taxon>Candidatus Hepatoplasma</taxon>
    </lineage>
</organism>
<proteinExistence type="predicted"/>
<evidence type="ECO:0000313" key="1">
    <source>
        <dbReference type="EMBL" id="CRX36962.1"/>
    </source>
</evidence>